<gene>
    <name evidence="1" type="ORF">DPEC_G00120710</name>
</gene>
<evidence type="ECO:0000313" key="2">
    <source>
        <dbReference type="Proteomes" id="UP001157502"/>
    </source>
</evidence>
<dbReference type="Proteomes" id="UP001157502">
    <property type="component" value="Chromosome 10"/>
</dbReference>
<sequence>MEPRDLVGSARPKEVELGGGRAEPEQEEQVPASRSDDAIGDVMGERWGSQGEGEGLEEQEFSIKEASFQEGSLKLKIQTTKRTKKPPKSLENYICPPEIRMTIGPHSGEGRGGRLGGRGALDKGPPRKRTYERAIRAAEPREGVNAEPSKDTLGANRSPQSDLASSFLKPPMKRVQESLSHCSYSPSPQRPLSPDSALPVVTDASVLNLTSLSRGRGLQEVSEQLFGNIKRKYGRKEPQRTLGSTHNVDLPWGRRTEKDTDNTIAVDDQKYRGEELDGDQGQGRRRTEGEDEREMPSLGAPVLTEEGKVRKRRRRSLQESLAQDDQSVESTEMSDPGPPEPKVTQKMEAHNMECHKRDPRSTLNPYHRPPNQSPCLNPNTSPKPCPNTSPRPPKTKDRWSYLKSRSPPSLVQRESGPVSLVFEPPSAFPITPSSPLYTNTDSLTVHIPAKRKRGRPKKQPLLTVETIHEGTSTSPLTPLARDSPAGLGRRRKTHTLATLAQIASGPASPNANGLKLKRGPGGHVRPVKRLKLGKVQSILNEILSGSGQHGSLALKSASAPVSSAMTAMASTIEARLGKQINVSKRGTIYIGKKRGRKPRSDTQALPSKGGAKPPVSVSSLYDSLLVPSTAQSSSTSLLLRPSHTLASLGPHGAHSDATMPSLQPISALPSKLPGRGLLGAGWKLSPPRLLANSPSHLSEGAASVKEVTLSPISESHSEETIPSDSGIGTDNNSTSDQTEKGTNARRRYSFDLCGFEAAEAAALEASSRGNRGRCERQAAVVDTFLSQQEKKQKHRRKRKCLQSRDHLHFLSELEEVVVKLQQLRVSHRRYTSCYPQQPYPSIFRLNFHHHYYPLTYDPYPCDPAPYLRRTAELKAKRRRGRPAKASEPIASKLPFVQGFGYPLAGGNYYAPYAMPYAQPLSLGYYPPAPPLYLPHHPLNPSPPSPFMRPAVPPPKFHSGVHPKLQPGAKLRTSTGPLQGSSGRGEAMGSVGGGGGLGGARLHKRKHKHKHKHKDETPLLSPHDRQELGGLFSGAKTNGLLNMLTDRRDVTNQKRQEKQIGGGRGSRGTPRGVLFDSDRLSSLPMEHVQFRSRAPGQPMGSFLSSYGSQSQRQDLTSDLFRLREEEEATGCNRRRGLAVFGEEGVMSFHNARKEQSQEREELFQNASPAVTGVPGKRRYKRREVEQIHSEVRRMCSLNNVLNSQRSFEHVQKILRVKRLQRQAKTGNNVVKRRPGRPRKHPIDESEVPSYRGEDGRGFGMPVLERCVDLPGKRSLRPSPAPQPLEFSNHDSISAAIETVVHRARSPAPPSARGGKRREWRRREDSADMASH</sequence>
<protein>
    <submittedName>
        <fullName evidence="1">Uncharacterized protein</fullName>
    </submittedName>
</protein>
<keyword evidence="2" id="KW-1185">Reference proteome</keyword>
<proteinExistence type="predicted"/>
<evidence type="ECO:0000313" key="1">
    <source>
        <dbReference type="EMBL" id="KAJ8005707.1"/>
    </source>
</evidence>
<organism evidence="1 2">
    <name type="scientific">Dallia pectoralis</name>
    <name type="common">Alaska blackfish</name>
    <dbReference type="NCBI Taxonomy" id="75939"/>
    <lineage>
        <taxon>Eukaryota</taxon>
        <taxon>Metazoa</taxon>
        <taxon>Chordata</taxon>
        <taxon>Craniata</taxon>
        <taxon>Vertebrata</taxon>
        <taxon>Euteleostomi</taxon>
        <taxon>Actinopterygii</taxon>
        <taxon>Neopterygii</taxon>
        <taxon>Teleostei</taxon>
        <taxon>Protacanthopterygii</taxon>
        <taxon>Esociformes</taxon>
        <taxon>Umbridae</taxon>
        <taxon>Dallia</taxon>
    </lineage>
</organism>
<comment type="caution">
    <text evidence="1">The sequence shown here is derived from an EMBL/GenBank/DDBJ whole genome shotgun (WGS) entry which is preliminary data.</text>
</comment>
<name>A0ACC2GQ70_DALPE</name>
<accession>A0ACC2GQ70</accession>
<reference evidence="1" key="1">
    <citation type="submission" date="2021-05" db="EMBL/GenBank/DDBJ databases">
        <authorList>
            <person name="Pan Q."/>
            <person name="Jouanno E."/>
            <person name="Zahm M."/>
            <person name="Klopp C."/>
            <person name="Cabau C."/>
            <person name="Louis A."/>
            <person name="Berthelot C."/>
            <person name="Parey E."/>
            <person name="Roest Crollius H."/>
            <person name="Montfort J."/>
            <person name="Robinson-Rechavi M."/>
            <person name="Bouchez O."/>
            <person name="Lampietro C."/>
            <person name="Lopez Roques C."/>
            <person name="Donnadieu C."/>
            <person name="Postlethwait J."/>
            <person name="Bobe J."/>
            <person name="Dillon D."/>
            <person name="Chandos A."/>
            <person name="von Hippel F."/>
            <person name="Guiguen Y."/>
        </authorList>
    </citation>
    <scope>NUCLEOTIDE SEQUENCE</scope>
    <source>
        <strain evidence="1">YG-Jan2019</strain>
    </source>
</reference>
<dbReference type="EMBL" id="CM055737">
    <property type="protein sequence ID" value="KAJ8005707.1"/>
    <property type="molecule type" value="Genomic_DNA"/>
</dbReference>